<protein>
    <submittedName>
        <fullName evidence="1">Phosphoesterase family protein</fullName>
    </submittedName>
</protein>
<dbReference type="SUPFAM" id="SSF56300">
    <property type="entry name" value="Metallo-dependent phosphatases"/>
    <property type="match status" value="1"/>
</dbReference>
<dbReference type="KEGG" id="slr:L21SP2_3305"/>
<dbReference type="InterPro" id="IPR029052">
    <property type="entry name" value="Metallo-depent_PP-like"/>
</dbReference>
<dbReference type="EMBL" id="CP006939">
    <property type="protein sequence ID" value="AHC16645.1"/>
    <property type="molecule type" value="Genomic_DNA"/>
</dbReference>
<dbReference type="STRING" id="1307761.L21SP2_3305"/>
<dbReference type="InterPro" id="IPR005235">
    <property type="entry name" value="YmdB-like"/>
</dbReference>
<reference evidence="1 2" key="1">
    <citation type="journal article" date="2015" name="Stand. Genomic Sci.">
        <title>Complete genome sequence and description of Salinispira pacifica gen. nov., sp. nov., a novel spirochaete isolated form a hypersaline microbial mat.</title>
        <authorList>
            <person name="Ben Hania W."/>
            <person name="Joseph M."/>
            <person name="Schumann P."/>
            <person name="Bunk B."/>
            <person name="Fiebig A."/>
            <person name="Sproer C."/>
            <person name="Klenk H.P."/>
            <person name="Fardeau M.L."/>
            <person name="Spring S."/>
        </authorList>
    </citation>
    <scope>NUCLEOTIDE SEQUENCE [LARGE SCALE GENOMIC DNA]</scope>
    <source>
        <strain evidence="1 2">L21-RPul-D2</strain>
    </source>
</reference>
<dbReference type="AlphaFoldDB" id="V5WM07"/>
<evidence type="ECO:0000313" key="2">
    <source>
        <dbReference type="Proteomes" id="UP000018680"/>
    </source>
</evidence>
<organism evidence="1 2">
    <name type="scientific">Salinispira pacifica</name>
    <dbReference type="NCBI Taxonomy" id="1307761"/>
    <lineage>
        <taxon>Bacteria</taxon>
        <taxon>Pseudomonadati</taxon>
        <taxon>Spirochaetota</taxon>
        <taxon>Spirochaetia</taxon>
        <taxon>Spirochaetales</taxon>
        <taxon>Spirochaetaceae</taxon>
        <taxon>Salinispira</taxon>
    </lineage>
</organism>
<dbReference type="HOGENOM" id="CLU_068238_0_0_12"/>
<accession>V5WM07</accession>
<dbReference type="Pfam" id="PF13277">
    <property type="entry name" value="YmdB"/>
    <property type="match status" value="1"/>
</dbReference>
<name>V5WM07_9SPIO</name>
<dbReference type="Proteomes" id="UP000018680">
    <property type="component" value="Chromosome"/>
</dbReference>
<keyword evidence="2" id="KW-1185">Reference proteome</keyword>
<gene>
    <name evidence="1" type="ORF">L21SP2_3305</name>
</gene>
<dbReference type="PANTHER" id="PTHR36303:SF1">
    <property type="entry name" value="2',3'-CYCLIC-NUCLEOTIDE 2'-PHOSPHODIESTERASE"/>
    <property type="match status" value="1"/>
</dbReference>
<evidence type="ECO:0000313" key="1">
    <source>
        <dbReference type="EMBL" id="AHC16645.1"/>
    </source>
</evidence>
<sequence>MSPEPYILLGMGKTILYIAEIVTKTGIYCVKNQLKSLIKEFQADFVIANGDGATGGFGLGKTHSIYLRKLGIDVITSGDQIFFKKDIQEHLPKAYHLLRPANFPQGNPGRGWRTYTVGGKKPDDKPERSENIVVISLLGQSGFNRIHPSNPYTFLPNIVERAKKDADIVIMDFHSPITAEKATMNLYADGKLTAVIGSGSRTQTNDAQILPRGTAVISDAGRTGSIQSVGGFEPETEIRQKMLGVPARSNEHWDGLEIQGVLLKVGDDGAAESIEPFRRKVETPEGNRDD</sequence>
<dbReference type="eggNOG" id="COG1692">
    <property type="taxonomic scope" value="Bacteria"/>
</dbReference>
<dbReference type="PATRIC" id="fig|1307761.3.peg.3294"/>
<dbReference type="PANTHER" id="PTHR36303">
    <property type="entry name" value="2',3'-CYCLIC-NUCLEOTIDE 2'-PHOSPHODIESTERASE"/>
    <property type="match status" value="1"/>
</dbReference>
<dbReference type="GO" id="GO:0004113">
    <property type="term" value="F:2',3'-cyclic-nucleotide 3'-phosphodiesterase activity"/>
    <property type="evidence" value="ECO:0007669"/>
    <property type="project" value="TreeGrafter"/>
</dbReference>
<dbReference type="Gene3D" id="3.60.21.10">
    <property type="match status" value="1"/>
</dbReference>
<proteinExistence type="predicted"/>